<proteinExistence type="predicted"/>
<evidence type="ECO:0000256" key="1">
    <source>
        <dbReference type="SAM" id="Phobius"/>
    </source>
</evidence>
<sequence>MRKDYYDNKNIYYYLESEYKKIKTWSDTGYENVKRSLKSSFSYYDLKIIHRKLNIYYQNRFSFSDLSILNTILSIGLSGLITSIIAFLTIRYGYFYNTANPEDANYITNSLTDIISSVMANIIIATVIGIGISAFILYKLHRKKNRINFYKMILDDCL</sequence>
<dbReference type="RefSeq" id="WP_124223458.1">
    <property type="nucleotide sequence ID" value="NZ_RKRF01000013.1"/>
</dbReference>
<organism evidence="2 3">
    <name type="scientific">Aquisalibacillus elongatus</name>
    <dbReference type="NCBI Taxonomy" id="485577"/>
    <lineage>
        <taxon>Bacteria</taxon>
        <taxon>Bacillati</taxon>
        <taxon>Bacillota</taxon>
        <taxon>Bacilli</taxon>
        <taxon>Bacillales</taxon>
        <taxon>Bacillaceae</taxon>
        <taxon>Aquisalibacillus</taxon>
    </lineage>
</organism>
<feature type="transmembrane region" description="Helical" evidence="1">
    <location>
        <begin position="68"/>
        <end position="94"/>
    </location>
</feature>
<keyword evidence="1" id="KW-1133">Transmembrane helix</keyword>
<dbReference type="AlphaFoldDB" id="A0A3N5AZC8"/>
<comment type="caution">
    <text evidence="2">The sequence shown here is derived from an EMBL/GenBank/DDBJ whole genome shotgun (WGS) entry which is preliminary data.</text>
</comment>
<dbReference type="EMBL" id="RKRF01000013">
    <property type="protein sequence ID" value="RPF50303.1"/>
    <property type="molecule type" value="Genomic_DNA"/>
</dbReference>
<keyword evidence="1" id="KW-0812">Transmembrane</keyword>
<evidence type="ECO:0000313" key="3">
    <source>
        <dbReference type="Proteomes" id="UP000276443"/>
    </source>
</evidence>
<evidence type="ECO:0000313" key="2">
    <source>
        <dbReference type="EMBL" id="RPF50303.1"/>
    </source>
</evidence>
<gene>
    <name evidence="2" type="ORF">EDC24_2738</name>
</gene>
<keyword evidence="1" id="KW-0472">Membrane</keyword>
<name>A0A3N5AZC8_9BACI</name>
<reference evidence="2 3" key="1">
    <citation type="submission" date="2018-11" db="EMBL/GenBank/DDBJ databases">
        <title>Genomic Encyclopedia of Type Strains, Phase IV (KMG-IV): sequencing the most valuable type-strain genomes for metagenomic binning, comparative biology and taxonomic classification.</title>
        <authorList>
            <person name="Goeker M."/>
        </authorList>
    </citation>
    <scope>NUCLEOTIDE SEQUENCE [LARGE SCALE GENOMIC DNA]</scope>
    <source>
        <strain evidence="2 3">DSM 18090</strain>
    </source>
</reference>
<protein>
    <recommendedName>
        <fullName evidence="4">MotA/TolQ/ExbB proton channel family protein</fullName>
    </recommendedName>
</protein>
<evidence type="ECO:0008006" key="4">
    <source>
        <dbReference type="Google" id="ProtNLM"/>
    </source>
</evidence>
<keyword evidence="3" id="KW-1185">Reference proteome</keyword>
<feature type="transmembrane region" description="Helical" evidence="1">
    <location>
        <begin position="114"/>
        <end position="138"/>
    </location>
</feature>
<dbReference type="Proteomes" id="UP000276443">
    <property type="component" value="Unassembled WGS sequence"/>
</dbReference>
<accession>A0A3N5AZC8</accession>